<name>A0ABW8RLA5_9BACI</name>
<dbReference type="RefSeq" id="WP_406582778.1">
    <property type="nucleotide sequence ID" value="NZ_JBJHQH010000022.1"/>
</dbReference>
<keyword evidence="2 5" id="KW-0812">Transmembrane</keyword>
<evidence type="ECO:0000256" key="1">
    <source>
        <dbReference type="ARBA" id="ARBA00004141"/>
    </source>
</evidence>
<feature type="transmembrane region" description="Helical" evidence="5">
    <location>
        <begin position="20"/>
        <end position="41"/>
    </location>
</feature>
<comment type="caution">
    <text evidence="6">The sequence shown here is derived from an EMBL/GenBank/DDBJ whole genome shotgun (WGS) entry which is preliminary data.</text>
</comment>
<keyword evidence="4 5" id="KW-0472">Membrane</keyword>
<reference evidence="6 7" key="1">
    <citation type="submission" date="2024-11" db="EMBL/GenBank/DDBJ databases">
        <authorList>
            <person name="Lucas J.A."/>
        </authorList>
    </citation>
    <scope>NUCLEOTIDE SEQUENCE [LARGE SCALE GENOMIC DNA]</scope>
    <source>
        <strain evidence="6 7">Z 5.4</strain>
    </source>
</reference>
<evidence type="ECO:0000313" key="6">
    <source>
        <dbReference type="EMBL" id="MFK9094303.1"/>
    </source>
</evidence>
<keyword evidence="3 5" id="KW-1133">Transmembrane helix</keyword>
<gene>
    <name evidence="6" type="ORF">ACJEBI_22875</name>
</gene>
<organism evidence="6 7">
    <name type="scientific">Bacillus salipaludis</name>
    <dbReference type="NCBI Taxonomy" id="2547811"/>
    <lineage>
        <taxon>Bacteria</taxon>
        <taxon>Bacillati</taxon>
        <taxon>Bacillota</taxon>
        <taxon>Bacilli</taxon>
        <taxon>Bacillales</taxon>
        <taxon>Bacillaceae</taxon>
        <taxon>Bacillus</taxon>
    </lineage>
</organism>
<feature type="transmembrane region" description="Helical" evidence="5">
    <location>
        <begin position="47"/>
        <end position="68"/>
    </location>
</feature>
<proteinExistence type="predicted"/>
<keyword evidence="7" id="KW-1185">Reference proteome</keyword>
<evidence type="ECO:0000256" key="3">
    <source>
        <dbReference type="ARBA" id="ARBA00022989"/>
    </source>
</evidence>
<dbReference type="EMBL" id="JBJHQH010000022">
    <property type="protein sequence ID" value="MFK9094303.1"/>
    <property type="molecule type" value="Genomic_DNA"/>
</dbReference>
<evidence type="ECO:0000313" key="7">
    <source>
        <dbReference type="Proteomes" id="UP001623041"/>
    </source>
</evidence>
<protein>
    <submittedName>
        <fullName evidence="6">AEC family transporter</fullName>
    </submittedName>
</protein>
<dbReference type="Proteomes" id="UP001623041">
    <property type="component" value="Unassembled WGS sequence"/>
</dbReference>
<dbReference type="InterPro" id="IPR004776">
    <property type="entry name" value="Mem_transp_PIN-like"/>
</dbReference>
<evidence type="ECO:0000256" key="4">
    <source>
        <dbReference type="ARBA" id="ARBA00023136"/>
    </source>
</evidence>
<sequence>MIGWAFALNFYRHSTKKREIALLSGLRNTGFIGIPLCAALIGPEGALFAAIFDAGVDITIWTVGVLIIQQNRRFTFQSL</sequence>
<dbReference type="Pfam" id="PF03547">
    <property type="entry name" value="Mem_trans"/>
    <property type="match status" value="1"/>
</dbReference>
<accession>A0ABW8RLA5</accession>
<evidence type="ECO:0000256" key="2">
    <source>
        <dbReference type="ARBA" id="ARBA00022692"/>
    </source>
</evidence>
<evidence type="ECO:0000256" key="5">
    <source>
        <dbReference type="SAM" id="Phobius"/>
    </source>
</evidence>
<comment type="subcellular location">
    <subcellularLocation>
        <location evidence="1">Membrane</location>
        <topology evidence="1">Multi-pass membrane protein</topology>
    </subcellularLocation>
</comment>